<dbReference type="InterPro" id="IPR050189">
    <property type="entry name" value="MFS_Efflux_Transporters"/>
</dbReference>
<sequence>MNDKKWDLVALASIPVIMTLGNSMLIPILPQIERELKVSSFKVSMLITVYAVVAILLIPLAGYLSDRFGRKAVIIPSLIIAAAGGAVAGGAAWMLNGNAAYWTILGGRLLQGIGAAGAFPIVIPLVGDMFDDENEVSKSLGIIETSNTFGKVLSPIMGAALAVWIWYLPFMAIPVLCLLSLVLVIFLVKTPKRKEEPKSFPEFVTSIRSVLKEKGRWLYAIFAIGGICMFVLFGVLFYLSETLESEFKLKGVLKGLVLAIPLAALCLASFFAGKWIGKNKTRMKWLGFIGLAVLTVSLGVIGLFDNIYVVVGLFTLGGAGIGATLPCLDAMVTEGVDKEQRGTITALFSSMRFIGVSLGPPVVSLLIGSHHFLLFGILAASGAVGGLLTLLAVKPEKGNQPTSGGGQNHNEHDYDDVKQPGGYLPGRRKKSPL</sequence>
<dbReference type="Gene3D" id="1.20.1250.20">
    <property type="entry name" value="MFS general substrate transporter like domains"/>
    <property type="match status" value="1"/>
</dbReference>
<keyword evidence="12" id="KW-1185">Reference proteome</keyword>
<evidence type="ECO:0000256" key="3">
    <source>
        <dbReference type="ARBA" id="ARBA00022448"/>
    </source>
</evidence>
<evidence type="ECO:0000256" key="5">
    <source>
        <dbReference type="ARBA" id="ARBA00022692"/>
    </source>
</evidence>
<dbReference type="InterPro" id="IPR005829">
    <property type="entry name" value="Sugar_transporter_CS"/>
</dbReference>
<dbReference type="CDD" id="cd17474">
    <property type="entry name" value="MFS_YfmO_like"/>
    <property type="match status" value="1"/>
</dbReference>
<feature type="region of interest" description="Disordered" evidence="8">
    <location>
        <begin position="398"/>
        <end position="433"/>
    </location>
</feature>
<feature type="transmembrane region" description="Helical" evidence="9">
    <location>
        <begin position="373"/>
        <end position="393"/>
    </location>
</feature>
<dbReference type="InterPro" id="IPR011701">
    <property type="entry name" value="MFS"/>
</dbReference>
<dbReference type="SUPFAM" id="SSF103473">
    <property type="entry name" value="MFS general substrate transporter"/>
    <property type="match status" value="1"/>
</dbReference>
<evidence type="ECO:0000256" key="8">
    <source>
        <dbReference type="SAM" id="MobiDB-lite"/>
    </source>
</evidence>
<dbReference type="EMBL" id="LITU01000081">
    <property type="protein sequence ID" value="KOY13376.1"/>
    <property type="molecule type" value="Genomic_DNA"/>
</dbReference>
<feature type="transmembrane region" description="Helical" evidence="9">
    <location>
        <begin position="73"/>
        <end position="95"/>
    </location>
</feature>
<protein>
    <submittedName>
        <fullName evidence="11">MFS transporter</fullName>
    </submittedName>
</protein>
<dbReference type="InterPro" id="IPR001958">
    <property type="entry name" value="Tet-R_TetA/multi-R_MdtG-like"/>
</dbReference>
<dbReference type="GO" id="GO:0022857">
    <property type="term" value="F:transmembrane transporter activity"/>
    <property type="evidence" value="ECO:0007669"/>
    <property type="project" value="InterPro"/>
</dbReference>
<evidence type="ECO:0000256" key="4">
    <source>
        <dbReference type="ARBA" id="ARBA00022475"/>
    </source>
</evidence>
<dbReference type="RefSeq" id="WP_053783723.1">
    <property type="nucleotide sequence ID" value="NZ_LITU01000081.1"/>
</dbReference>
<accession>A0A0M9BKM7</accession>
<dbReference type="PROSITE" id="PS00216">
    <property type="entry name" value="SUGAR_TRANSPORT_1"/>
    <property type="match status" value="1"/>
</dbReference>
<evidence type="ECO:0000256" key="9">
    <source>
        <dbReference type="SAM" id="Phobius"/>
    </source>
</evidence>
<evidence type="ECO:0000313" key="12">
    <source>
        <dbReference type="Proteomes" id="UP000037688"/>
    </source>
</evidence>
<dbReference type="AlphaFoldDB" id="A0A0M9BKM7"/>
<dbReference type="InterPro" id="IPR020846">
    <property type="entry name" value="MFS_dom"/>
</dbReference>
<feature type="transmembrane region" description="Helical" evidence="9">
    <location>
        <begin position="285"/>
        <end position="304"/>
    </location>
</feature>
<dbReference type="Pfam" id="PF07690">
    <property type="entry name" value="MFS_1"/>
    <property type="match status" value="1"/>
</dbReference>
<dbReference type="PROSITE" id="PS50850">
    <property type="entry name" value="MFS"/>
    <property type="match status" value="1"/>
</dbReference>
<dbReference type="Proteomes" id="UP000037688">
    <property type="component" value="Unassembled WGS sequence"/>
</dbReference>
<gene>
    <name evidence="11" type="ORF">AMS66_27040</name>
</gene>
<keyword evidence="6 9" id="KW-1133">Transmembrane helix</keyword>
<organism evidence="11 12">
    <name type="scientific">Paenibacillus xylanivorans</name>
    <dbReference type="NCBI Taxonomy" id="1705561"/>
    <lineage>
        <taxon>Bacteria</taxon>
        <taxon>Bacillati</taxon>
        <taxon>Bacillota</taxon>
        <taxon>Bacilli</taxon>
        <taxon>Bacillales</taxon>
        <taxon>Paenibacillaceae</taxon>
        <taxon>Paenibacillus</taxon>
    </lineage>
</organism>
<feature type="transmembrane region" description="Helical" evidence="9">
    <location>
        <begin position="107"/>
        <end position="127"/>
    </location>
</feature>
<feature type="transmembrane region" description="Helical" evidence="9">
    <location>
        <begin position="251"/>
        <end position="273"/>
    </location>
</feature>
<dbReference type="InterPro" id="IPR036259">
    <property type="entry name" value="MFS_trans_sf"/>
</dbReference>
<keyword evidence="4" id="KW-1003">Cell membrane</keyword>
<reference evidence="11 12" key="1">
    <citation type="submission" date="2015-08" db="EMBL/GenBank/DDBJ databases">
        <title>Draft genome sequence of cellulolytic and xylanolytic Paenibacillus sp. A59, isolated from a decaying forest soil from Patagonia, Argentina.</title>
        <authorList>
            <person name="Ghio S."/>
            <person name="Caceres A.M."/>
            <person name="Talia P."/>
            <person name="Grasso D."/>
            <person name="Campos E."/>
        </authorList>
    </citation>
    <scope>NUCLEOTIDE SEQUENCE [LARGE SCALE GENOMIC DNA]</scope>
    <source>
        <strain evidence="11 12">A59</strain>
    </source>
</reference>
<evidence type="ECO:0000256" key="1">
    <source>
        <dbReference type="ARBA" id="ARBA00004651"/>
    </source>
</evidence>
<feature type="transmembrane region" description="Helical" evidence="9">
    <location>
        <begin position="164"/>
        <end position="188"/>
    </location>
</feature>
<dbReference type="PANTHER" id="PTHR43124:SF3">
    <property type="entry name" value="CHLORAMPHENICOL EFFLUX PUMP RV0191"/>
    <property type="match status" value="1"/>
</dbReference>
<proteinExistence type="inferred from homology"/>
<comment type="caution">
    <text evidence="11">The sequence shown here is derived from an EMBL/GenBank/DDBJ whole genome shotgun (WGS) entry which is preliminary data.</text>
</comment>
<dbReference type="PATRIC" id="fig|1705561.3.peg.5686"/>
<dbReference type="PRINTS" id="PR01035">
    <property type="entry name" value="TCRTETA"/>
</dbReference>
<dbReference type="PANTHER" id="PTHR43124">
    <property type="entry name" value="PURINE EFFLUX PUMP PBUE"/>
    <property type="match status" value="1"/>
</dbReference>
<comment type="subcellular location">
    <subcellularLocation>
        <location evidence="1">Cell membrane</location>
        <topology evidence="1">Multi-pass membrane protein</topology>
    </subcellularLocation>
</comment>
<keyword evidence="5 9" id="KW-0812">Transmembrane</keyword>
<evidence type="ECO:0000259" key="10">
    <source>
        <dbReference type="PROSITE" id="PS50850"/>
    </source>
</evidence>
<evidence type="ECO:0000313" key="11">
    <source>
        <dbReference type="EMBL" id="KOY13376.1"/>
    </source>
</evidence>
<feature type="transmembrane region" description="Helical" evidence="9">
    <location>
        <begin position="217"/>
        <end position="239"/>
    </location>
</feature>
<feature type="compositionally biased region" description="Basic and acidic residues" evidence="8">
    <location>
        <begin position="409"/>
        <end position="418"/>
    </location>
</feature>
<dbReference type="OrthoDB" id="2986280at2"/>
<evidence type="ECO:0000256" key="7">
    <source>
        <dbReference type="ARBA" id="ARBA00023136"/>
    </source>
</evidence>
<keyword evidence="3" id="KW-0813">Transport</keyword>
<feature type="transmembrane region" description="Helical" evidence="9">
    <location>
        <begin position="41"/>
        <end position="61"/>
    </location>
</feature>
<feature type="transmembrane region" description="Helical" evidence="9">
    <location>
        <begin position="344"/>
        <end position="367"/>
    </location>
</feature>
<evidence type="ECO:0000256" key="2">
    <source>
        <dbReference type="ARBA" id="ARBA00007520"/>
    </source>
</evidence>
<dbReference type="GO" id="GO:0005886">
    <property type="term" value="C:plasma membrane"/>
    <property type="evidence" value="ECO:0007669"/>
    <property type="project" value="UniProtKB-SubCell"/>
</dbReference>
<feature type="domain" description="Major facilitator superfamily (MFS) profile" evidence="10">
    <location>
        <begin position="7"/>
        <end position="397"/>
    </location>
</feature>
<comment type="similarity">
    <text evidence="2">Belongs to the major facilitator superfamily. TCR/Tet family.</text>
</comment>
<keyword evidence="7 9" id="KW-0472">Membrane</keyword>
<feature type="transmembrane region" description="Helical" evidence="9">
    <location>
        <begin position="6"/>
        <end position="29"/>
    </location>
</feature>
<name>A0A0M9BKM7_9BACL</name>
<evidence type="ECO:0000256" key="6">
    <source>
        <dbReference type="ARBA" id="ARBA00022989"/>
    </source>
</evidence>
<feature type="transmembrane region" description="Helical" evidence="9">
    <location>
        <begin position="310"/>
        <end position="332"/>
    </location>
</feature>